<dbReference type="Proteomes" id="UP000183788">
    <property type="component" value="Unassembled WGS sequence"/>
</dbReference>
<sequence length="484" mass="53185">MVLRSKNHARRSLMGFLCFCGMGIAVVNPAFAQSGILPLQDLSSFHDPGPSWSIVTDAAAALDKPHELSFSPGVGVLLNLPDKKHPGQDLFTNAEYGDIDLEMDYMMAPGSNSGVYLEGRYEIQLLDSWGKTNPTAGDNGGIYERWEDSRPQGFQGYEGHAPRYNVTRAPGLWQHLKVSFQAPRFDANGKKIANARMLLITLNGMVIHEDVELLGATRGAMDGGNESATGPLRLQGDHGAVAFKNIMIKKREAASEAQNGNNRRDNVDPIYVDANVNTVLRSFMDVPDFRIVHAVNVGSPEQVHYTYDMDRGALAQVWRGGFLDATPMWHDRGNGTSRPRGTVQTLGKPSFTIARLANAQATWLTDTTGTGYRPKGYVLDDKDRPTFKYLIYGTAVSDEVRVLSEGHGIHRVITVANPVDGLYAKIVAGSKIEPVSKDLYIVDGKAYYLQLEDTGNEKPIIRDAAEGKEMIIPIRSKLSYAIIF</sequence>
<reference evidence="2 3" key="1">
    <citation type="submission" date="2016-11" db="EMBL/GenBank/DDBJ databases">
        <authorList>
            <person name="Jaros S."/>
            <person name="Januszkiewicz K."/>
            <person name="Wedrychowicz H."/>
        </authorList>
    </citation>
    <scope>NUCLEOTIDE SEQUENCE [LARGE SCALE GENOMIC DNA]</scope>
    <source>
        <strain evidence="2 3">DSM 784</strain>
    </source>
</reference>
<name>A0A1K1LWS4_9BACT</name>
<protein>
    <recommendedName>
        <fullName evidence="1">3-keto-alpha-glucoside-1,2-lyase/3-keto-2-hydroxy-glucal hydratase domain-containing protein</fullName>
    </recommendedName>
</protein>
<dbReference type="AlphaFoldDB" id="A0A1K1LWS4"/>
<dbReference type="GO" id="GO:0016787">
    <property type="term" value="F:hydrolase activity"/>
    <property type="evidence" value="ECO:0007669"/>
    <property type="project" value="InterPro"/>
</dbReference>
<evidence type="ECO:0000259" key="1">
    <source>
        <dbReference type="Pfam" id="PF06439"/>
    </source>
</evidence>
<dbReference type="EMBL" id="FPIZ01000001">
    <property type="protein sequence ID" value="SFW14126.1"/>
    <property type="molecule type" value="Genomic_DNA"/>
</dbReference>
<feature type="domain" description="3-keto-alpha-glucoside-1,2-lyase/3-keto-2-hydroxy-glucal hydratase" evidence="1">
    <location>
        <begin position="82"/>
        <end position="249"/>
    </location>
</feature>
<dbReference type="InterPro" id="IPR010496">
    <property type="entry name" value="AL/BT2_dom"/>
</dbReference>
<dbReference type="Gene3D" id="2.60.120.560">
    <property type="entry name" value="Exo-inulinase, domain 1"/>
    <property type="match status" value="1"/>
</dbReference>
<gene>
    <name evidence="2" type="ORF">SAMN05661012_00199</name>
</gene>
<proteinExistence type="predicted"/>
<evidence type="ECO:0000313" key="3">
    <source>
        <dbReference type="Proteomes" id="UP000183788"/>
    </source>
</evidence>
<dbReference type="Pfam" id="PF06439">
    <property type="entry name" value="3keto-disac_hyd"/>
    <property type="match status" value="1"/>
</dbReference>
<dbReference type="OrthoDB" id="938897at2"/>
<evidence type="ECO:0000313" key="2">
    <source>
        <dbReference type="EMBL" id="SFW14126.1"/>
    </source>
</evidence>
<organism evidence="2 3">
    <name type="scientific">Chitinophaga sancti</name>
    <dbReference type="NCBI Taxonomy" id="1004"/>
    <lineage>
        <taxon>Bacteria</taxon>
        <taxon>Pseudomonadati</taxon>
        <taxon>Bacteroidota</taxon>
        <taxon>Chitinophagia</taxon>
        <taxon>Chitinophagales</taxon>
        <taxon>Chitinophagaceae</taxon>
        <taxon>Chitinophaga</taxon>
    </lineage>
</organism>
<dbReference type="STRING" id="1004.SAMN05661012_00199"/>
<accession>A0A1K1LWS4</accession>